<dbReference type="Pfam" id="PF23552">
    <property type="entry name" value="ParB_C"/>
    <property type="match status" value="1"/>
</dbReference>
<evidence type="ECO:0000256" key="1">
    <source>
        <dbReference type="ARBA" id="ARBA00006295"/>
    </source>
</evidence>
<dbReference type="InterPro" id="IPR057240">
    <property type="entry name" value="ParB_dimer_C"/>
</dbReference>
<keyword evidence="3" id="KW-0238">DNA-binding</keyword>
<reference evidence="6" key="2">
    <citation type="journal article" date="2021" name="PeerJ">
        <title>Extensive microbial diversity within the chicken gut microbiome revealed by metagenomics and culture.</title>
        <authorList>
            <person name="Gilroy R."/>
            <person name="Ravi A."/>
            <person name="Getino M."/>
            <person name="Pursley I."/>
            <person name="Horton D.L."/>
            <person name="Alikhan N.F."/>
            <person name="Baker D."/>
            <person name="Gharbi K."/>
            <person name="Hall N."/>
            <person name="Watson M."/>
            <person name="Adriaenssens E.M."/>
            <person name="Foster-Nyarko E."/>
            <person name="Jarju S."/>
            <person name="Secka A."/>
            <person name="Antonio M."/>
            <person name="Oren A."/>
            <person name="Chaudhuri R.R."/>
            <person name="La Ragione R."/>
            <person name="Hildebrand F."/>
            <person name="Pallen M.J."/>
        </authorList>
    </citation>
    <scope>NUCLEOTIDE SEQUENCE</scope>
    <source>
        <strain evidence="6">2889</strain>
    </source>
</reference>
<evidence type="ECO:0000313" key="6">
    <source>
        <dbReference type="EMBL" id="MBO8433218.1"/>
    </source>
</evidence>
<dbReference type="Proteomes" id="UP000823612">
    <property type="component" value="Unassembled WGS sequence"/>
</dbReference>
<feature type="domain" description="ParB-like N-terminal" evidence="5">
    <location>
        <begin position="46"/>
        <end position="135"/>
    </location>
</feature>
<dbReference type="FunFam" id="3.90.1530.30:FF:000001">
    <property type="entry name" value="Chromosome partitioning protein ParB"/>
    <property type="match status" value="1"/>
</dbReference>
<evidence type="ECO:0000256" key="2">
    <source>
        <dbReference type="ARBA" id="ARBA00022829"/>
    </source>
</evidence>
<dbReference type="FunFam" id="1.10.10.2830:FF:000001">
    <property type="entry name" value="Chromosome partitioning protein ParB"/>
    <property type="match status" value="1"/>
</dbReference>
<dbReference type="GO" id="GO:0007059">
    <property type="term" value="P:chromosome segregation"/>
    <property type="evidence" value="ECO:0007669"/>
    <property type="project" value="UniProtKB-KW"/>
</dbReference>
<dbReference type="PANTHER" id="PTHR33375">
    <property type="entry name" value="CHROMOSOME-PARTITIONING PROTEIN PARB-RELATED"/>
    <property type="match status" value="1"/>
</dbReference>
<dbReference type="Pfam" id="PF02195">
    <property type="entry name" value="ParB_N"/>
    <property type="match status" value="1"/>
</dbReference>
<dbReference type="AlphaFoldDB" id="A0A9D9DTF9"/>
<dbReference type="InterPro" id="IPR050336">
    <property type="entry name" value="Chromosome_partition/occlusion"/>
</dbReference>
<dbReference type="InterPro" id="IPR036086">
    <property type="entry name" value="ParB/Sulfiredoxin_sf"/>
</dbReference>
<dbReference type="PANTHER" id="PTHR33375:SF1">
    <property type="entry name" value="CHROMOSOME-PARTITIONING PROTEIN PARB-RELATED"/>
    <property type="match status" value="1"/>
</dbReference>
<dbReference type="Gene3D" id="3.90.1530.30">
    <property type="match status" value="1"/>
</dbReference>
<dbReference type="SMART" id="SM00470">
    <property type="entry name" value="ParB"/>
    <property type="match status" value="1"/>
</dbReference>
<accession>A0A9D9DTF9</accession>
<organism evidence="6 7">
    <name type="scientific">Candidatus Pullibacteroides excrementavium</name>
    <dbReference type="NCBI Taxonomy" id="2840905"/>
    <lineage>
        <taxon>Bacteria</taxon>
        <taxon>Pseudomonadati</taxon>
        <taxon>Bacteroidota</taxon>
        <taxon>Bacteroidia</taxon>
        <taxon>Bacteroidales</taxon>
        <taxon>Candidatus Pullibacteroides</taxon>
    </lineage>
</organism>
<evidence type="ECO:0000256" key="3">
    <source>
        <dbReference type="ARBA" id="ARBA00023125"/>
    </source>
</evidence>
<gene>
    <name evidence="6" type="ORF">IAB08_08030</name>
</gene>
<dbReference type="Pfam" id="PF17762">
    <property type="entry name" value="HTH_ParB"/>
    <property type="match status" value="1"/>
</dbReference>
<dbReference type="NCBIfam" id="TIGR00180">
    <property type="entry name" value="parB_part"/>
    <property type="match status" value="1"/>
</dbReference>
<feature type="compositionally biased region" description="Polar residues" evidence="4">
    <location>
        <begin position="20"/>
        <end position="31"/>
    </location>
</feature>
<dbReference type="SUPFAM" id="SSF109709">
    <property type="entry name" value="KorB DNA-binding domain-like"/>
    <property type="match status" value="1"/>
</dbReference>
<name>A0A9D9DTF9_9BACT</name>
<reference evidence="6" key="1">
    <citation type="submission" date="2020-10" db="EMBL/GenBank/DDBJ databases">
        <authorList>
            <person name="Gilroy R."/>
        </authorList>
    </citation>
    <scope>NUCLEOTIDE SEQUENCE</scope>
    <source>
        <strain evidence="6">2889</strain>
    </source>
</reference>
<dbReference type="InterPro" id="IPR003115">
    <property type="entry name" value="ParB_N"/>
</dbReference>
<keyword evidence="2" id="KW-0159">Chromosome partition</keyword>
<comment type="similarity">
    <text evidence="1">Belongs to the ParB family.</text>
</comment>
<dbReference type="CDD" id="cd16393">
    <property type="entry name" value="SPO0J_N"/>
    <property type="match status" value="1"/>
</dbReference>
<protein>
    <submittedName>
        <fullName evidence="6">ParB/RepB/Spo0J family partition protein</fullName>
    </submittedName>
</protein>
<comment type="caution">
    <text evidence="6">The sequence shown here is derived from an EMBL/GenBank/DDBJ whole genome shotgun (WGS) entry which is preliminary data.</text>
</comment>
<dbReference type="EMBL" id="JADIMZ010000118">
    <property type="protein sequence ID" value="MBO8433218.1"/>
    <property type="molecule type" value="Genomic_DNA"/>
</dbReference>
<proteinExistence type="inferred from homology"/>
<dbReference type="InterPro" id="IPR041468">
    <property type="entry name" value="HTH_ParB/Spo0J"/>
</dbReference>
<evidence type="ECO:0000256" key="4">
    <source>
        <dbReference type="SAM" id="MobiDB-lite"/>
    </source>
</evidence>
<dbReference type="InterPro" id="IPR004437">
    <property type="entry name" value="ParB/RepB/Spo0J"/>
</dbReference>
<evidence type="ECO:0000259" key="5">
    <source>
        <dbReference type="SMART" id="SM00470"/>
    </source>
</evidence>
<feature type="region of interest" description="Disordered" evidence="4">
    <location>
        <begin position="12"/>
        <end position="36"/>
    </location>
</feature>
<sequence>MTAKRPALGRGLDALLGDSRTGNAATKTETVPLSPDSEEGVIGAIAAIPIDQIDANPFQPRTQFNDESLEELCQSIRINGVITPITVRKAGHRYQLISGERRLRASKLAGLTEIPAFIRMANDNQSLEMALIENIQREDLNAIDVALSFQALMDAYKYNQDELSKRVGKGRSTVANFLRLLNLPAVIQLYLKDNKISMGHARCLVGIESEEKQLELAQQVISQDLSVRQLEELIRKKDNTGAKAPKEKAVVPEWCKEAKQKLADKVSAKVSLKPGRKGKGSLVIDYGSEEELQRIFNLLNE</sequence>
<evidence type="ECO:0000313" key="7">
    <source>
        <dbReference type="Proteomes" id="UP000823612"/>
    </source>
</evidence>
<dbReference type="Gene3D" id="1.10.10.2830">
    <property type="match status" value="1"/>
</dbReference>
<dbReference type="SUPFAM" id="SSF110849">
    <property type="entry name" value="ParB/Sulfiredoxin"/>
    <property type="match status" value="1"/>
</dbReference>
<dbReference type="GO" id="GO:0003677">
    <property type="term" value="F:DNA binding"/>
    <property type="evidence" value="ECO:0007669"/>
    <property type="project" value="UniProtKB-KW"/>
</dbReference>
<dbReference type="GO" id="GO:0005694">
    <property type="term" value="C:chromosome"/>
    <property type="evidence" value="ECO:0007669"/>
    <property type="project" value="TreeGrafter"/>
</dbReference>